<reference evidence="1" key="1">
    <citation type="journal article" date="2025" name="Int. J. Syst. Evol. Microbiol.">
        <title>Inconstantimicrobium mannanitabidum sp. nov., a novel member of the family Clostridiaceae isolated from anoxic soil under the treatment of reductive soil disinfestation.</title>
        <authorList>
            <person name="Ueki A."/>
            <person name="Tonouchi A."/>
            <person name="Honma S."/>
            <person name="Kaku N."/>
            <person name="Ueki K."/>
        </authorList>
    </citation>
    <scope>NUCLEOTIDE SEQUENCE</scope>
    <source>
        <strain evidence="1">TW13</strain>
    </source>
</reference>
<keyword evidence="2" id="KW-1185">Reference proteome</keyword>
<accession>A0ACB5RCR8</accession>
<dbReference type="EMBL" id="BROD01000001">
    <property type="protein sequence ID" value="GKX66940.1"/>
    <property type="molecule type" value="Genomic_DNA"/>
</dbReference>
<sequence length="595" mass="66978">MKLEKQKYGLGDIVKIPLKSAPISATLMGVLNLFQGLIPTIQLLITAQFLDTAIAIFNKKQDASSIITPLILLSLTIAYTWISYQIIKFSEVKLENKLRQNFRVFLVEKIANLKYKHIESQDSWDLISRVVKEPEIQCRNAYDQLLAMISMILRIVGILAILFAKVWWSGLFIVAISAPLFYIALKGGKASYEANRETEKFKRKVEYLGEVLNGRESVEERSLFGYSEEVNKKWHKQYETARGIEFKVNLIWFLKAKGGGVITAILSILIVFILISPVQKGLISVGLFISIVNSVFSLIQSLSWQLPQYGDQLAKNKEYLVDLTNFVKLDSKDGAVDKPSEDIKKLKTLEFKNVSFKYPGTDAYILKNISFIIEEGKHYAFVGVNGCGKTTITKLITGLYDEFEGEILLNGKSIKEYAQKDLKAMCSVVYQDFAKYFVSVRDNIALGNVNNDNQNEEIEKSIETIDLGKAIDELPKGIDTILGKIKSDGIDVSGGQWQRIAMARAIVSPAPLRILDEPTAALDPISESNMYERFEKISRGGTTIFISHRLGSTKLADEIFVIGNGDILEKGSHEELMDKDGVYAEMFESQRSWYL</sequence>
<dbReference type="Proteomes" id="UP001058074">
    <property type="component" value="Unassembled WGS sequence"/>
</dbReference>
<gene>
    <name evidence="1" type="ORF">rsdtw13_21980</name>
</gene>
<keyword evidence="1" id="KW-0547">Nucleotide-binding</keyword>
<comment type="caution">
    <text evidence="1">The sequence shown here is derived from an EMBL/GenBank/DDBJ whole genome shotgun (WGS) entry which is preliminary data.</text>
</comment>
<protein>
    <submittedName>
        <fullName evidence="1">ABC transporter ATP-binding protein</fullName>
    </submittedName>
</protein>
<name>A0ACB5RCR8_9CLOT</name>
<organism evidence="1 2">
    <name type="scientific">Inconstantimicrobium mannanitabidum</name>
    <dbReference type="NCBI Taxonomy" id="1604901"/>
    <lineage>
        <taxon>Bacteria</taxon>
        <taxon>Bacillati</taxon>
        <taxon>Bacillota</taxon>
        <taxon>Clostridia</taxon>
        <taxon>Eubacteriales</taxon>
        <taxon>Clostridiaceae</taxon>
        <taxon>Inconstantimicrobium</taxon>
    </lineage>
</organism>
<evidence type="ECO:0000313" key="2">
    <source>
        <dbReference type="Proteomes" id="UP001058074"/>
    </source>
</evidence>
<keyword evidence="1" id="KW-0067">ATP-binding</keyword>
<evidence type="ECO:0000313" key="1">
    <source>
        <dbReference type="EMBL" id="GKX66940.1"/>
    </source>
</evidence>
<proteinExistence type="predicted"/>